<dbReference type="AlphaFoldDB" id="A0A0R1TDV5"/>
<dbReference type="SMART" id="SM00382">
    <property type="entry name" value="AAA"/>
    <property type="match status" value="1"/>
</dbReference>
<dbReference type="InterPro" id="IPR003593">
    <property type="entry name" value="AAA+_ATPase"/>
</dbReference>
<comment type="caution">
    <text evidence="2">The sequence shown here is derived from an EMBL/GenBank/DDBJ whole genome shotgun (WGS) entry which is preliminary data.</text>
</comment>
<proteinExistence type="predicted"/>
<evidence type="ECO:0000259" key="1">
    <source>
        <dbReference type="PROSITE" id="PS50164"/>
    </source>
</evidence>
<dbReference type="EMBL" id="AZFH01000197">
    <property type="protein sequence ID" value="KRL76728.1"/>
    <property type="molecule type" value="Genomic_DNA"/>
</dbReference>
<dbReference type="InterPro" id="IPR018647">
    <property type="entry name" value="SLFN_3-like_DNA/RNA_helicase"/>
</dbReference>
<sequence length="576" mass="66324">MSNKVIIQEFPYNQTGLQQLRDNAQKDGHDNRYLYQYPTVYIINDKSKNGKNQYAVYIGETNNIAKRTTQHLIDDPKSRNDWNSLSKSKTAQIYVIAHKHFNKSLTLDIENQLMLHLGTVDNVIKIYNRRTNQQGEYYPVEELDSIFNAIWTKLHKKNKELFPALSTIRDLAIFKSSPFHKLKQEQLIARNVVMEKIDTALENEETGQLIMITGEAGSGKTVLLSSIFNDLLQDDRNIDVHLMVNHDEQVKVYQTIAKKLSFDSSRVTKPTVFINNASHPVDVVLVDEAHLLWTQGKQSYRGKNQLQDLLKLARVVVIIFDKNQILRTQQILEADDITKLENQARKNDNLIVLKNQMRIDADKHTINWIRSIVDKQTVGTLKTNSTRYEVKIFDTPQALESAIRLKNKQDADSNYANGISRIIATFDWKFSSASKPKDDELWMVKIDDWKLPWNNQIKHKKHHNINYKDLSWAEKPETINEVGSTYTVQGFDLNYAGVIIGPSVKYRDGHIVFDKNEHANKDANQKRTLADGSKQSFAEELIKNELNVLLTRGVHGLYIYAVDPELRAVLKKAVQN</sequence>
<organism evidence="2 3">
    <name type="scientific">Ligilactobacillus equi DSM 15833 = JCM 10991</name>
    <dbReference type="NCBI Taxonomy" id="1423740"/>
    <lineage>
        <taxon>Bacteria</taxon>
        <taxon>Bacillati</taxon>
        <taxon>Bacillota</taxon>
        <taxon>Bacilli</taxon>
        <taxon>Lactobacillales</taxon>
        <taxon>Lactobacillaceae</taxon>
        <taxon>Ligilactobacillus</taxon>
    </lineage>
</organism>
<dbReference type="RefSeq" id="WP_056986920.1">
    <property type="nucleotide sequence ID" value="NZ_AZFH01000197.1"/>
</dbReference>
<feature type="domain" description="GIY-YIG" evidence="1">
    <location>
        <begin position="36"/>
        <end position="123"/>
    </location>
</feature>
<dbReference type="Proteomes" id="UP000051048">
    <property type="component" value="Unassembled WGS sequence"/>
</dbReference>
<dbReference type="PATRIC" id="fig|1423740.3.peg.1990"/>
<dbReference type="OrthoDB" id="3193269at2"/>
<protein>
    <submittedName>
        <fullName evidence="2">ATP-dependent exoDNAse beta subunit</fullName>
    </submittedName>
</protein>
<dbReference type="InterPro" id="IPR000305">
    <property type="entry name" value="GIY-YIG_endonuc"/>
</dbReference>
<dbReference type="PROSITE" id="PS50164">
    <property type="entry name" value="GIY_YIG"/>
    <property type="match status" value="1"/>
</dbReference>
<gene>
    <name evidence="2" type="ORF">FC36_GL001843</name>
</gene>
<dbReference type="Pfam" id="PF01541">
    <property type="entry name" value="GIY-YIG"/>
    <property type="match status" value="1"/>
</dbReference>
<accession>A0A0R1TDV5</accession>
<dbReference type="SUPFAM" id="SSF52540">
    <property type="entry name" value="P-loop containing nucleoside triphosphate hydrolases"/>
    <property type="match status" value="1"/>
</dbReference>
<dbReference type="Pfam" id="PF09848">
    <property type="entry name" value="SLFN-g3_helicase"/>
    <property type="match status" value="1"/>
</dbReference>
<dbReference type="CDD" id="cd10439">
    <property type="entry name" value="GIY-YIG_COG3410"/>
    <property type="match status" value="1"/>
</dbReference>
<evidence type="ECO:0000313" key="2">
    <source>
        <dbReference type="EMBL" id="KRL76728.1"/>
    </source>
</evidence>
<evidence type="ECO:0000313" key="3">
    <source>
        <dbReference type="Proteomes" id="UP000051048"/>
    </source>
</evidence>
<reference evidence="2 3" key="1">
    <citation type="journal article" date="2015" name="Genome Announc.">
        <title>Expanding the biotechnology potential of lactobacilli through comparative genomics of 213 strains and associated genera.</title>
        <authorList>
            <person name="Sun Z."/>
            <person name="Harris H.M."/>
            <person name="McCann A."/>
            <person name="Guo C."/>
            <person name="Argimon S."/>
            <person name="Zhang W."/>
            <person name="Yang X."/>
            <person name="Jeffery I.B."/>
            <person name="Cooney J.C."/>
            <person name="Kagawa T.F."/>
            <person name="Liu W."/>
            <person name="Song Y."/>
            <person name="Salvetti E."/>
            <person name="Wrobel A."/>
            <person name="Rasinkangas P."/>
            <person name="Parkhill J."/>
            <person name="Rea M.C."/>
            <person name="O'Sullivan O."/>
            <person name="Ritari J."/>
            <person name="Douillard F.P."/>
            <person name="Paul Ross R."/>
            <person name="Yang R."/>
            <person name="Briner A.E."/>
            <person name="Felis G.E."/>
            <person name="de Vos W.M."/>
            <person name="Barrangou R."/>
            <person name="Klaenhammer T.R."/>
            <person name="Caufield P.W."/>
            <person name="Cui Y."/>
            <person name="Zhang H."/>
            <person name="O'Toole P.W."/>
        </authorList>
    </citation>
    <scope>NUCLEOTIDE SEQUENCE [LARGE SCALE GENOMIC DNA]</scope>
    <source>
        <strain evidence="2 3">DSM 15833</strain>
    </source>
</reference>
<dbReference type="InterPro" id="IPR027417">
    <property type="entry name" value="P-loop_NTPase"/>
</dbReference>
<dbReference type="Gene3D" id="3.40.50.300">
    <property type="entry name" value="P-loop containing nucleotide triphosphate hydrolases"/>
    <property type="match status" value="1"/>
</dbReference>
<name>A0A0R1TDV5_9LACO</name>